<accession>A0AA36IFE5</accession>
<proteinExistence type="predicted"/>
<evidence type="ECO:0000313" key="2">
    <source>
        <dbReference type="EMBL" id="CAJ1386630.1"/>
    </source>
</evidence>
<dbReference type="EMBL" id="CAUJNA010001391">
    <property type="protein sequence ID" value="CAJ1386630.1"/>
    <property type="molecule type" value="Genomic_DNA"/>
</dbReference>
<comment type="caution">
    <text evidence="2">The sequence shown here is derived from an EMBL/GenBank/DDBJ whole genome shotgun (WGS) entry which is preliminary data.</text>
</comment>
<sequence>MRRLGSVLPDSGPAPRSRPPSAAAALPVGQREKPTNPAEEEELPELPMLMGRVSLGLREPDPQAPKPRATDEDLSVYQQAALAERERKAAWKRWLQQGGGAKDFAKLADQLEPGWRISKPILCCTCRTWCACKEDSLDVRSSKSPFVLEVGSDAKPSERPA</sequence>
<feature type="compositionally biased region" description="Low complexity" evidence="1">
    <location>
        <begin position="13"/>
        <end position="27"/>
    </location>
</feature>
<name>A0AA36IFE5_9DINO</name>
<dbReference type="AlphaFoldDB" id="A0AA36IFE5"/>
<feature type="region of interest" description="Disordered" evidence="1">
    <location>
        <begin position="1"/>
        <end position="74"/>
    </location>
</feature>
<evidence type="ECO:0000313" key="3">
    <source>
        <dbReference type="Proteomes" id="UP001178507"/>
    </source>
</evidence>
<reference evidence="2" key="1">
    <citation type="submission" date="2023-08" db="EMBL/GenBank/DDBJ databases">
        <authorList>
            <person name="Chen Y."/>
            <person name="Shah S."/>
            <person name="Dougan E. K."/>
            <person name="Thang M."/>
            <person name="Chan C."/>
        </authorList>
    </citation>
    <scope>NUCLEOTIDE SEQUENCE</scope>
</reference>
<evidence type="ECO:0000256" key="1">
    <source>
        <dbReference type="SAM" id="MobiDB-lite"/>
    </source>
</evidence>
<dbReference type="Proteomes" id="UP001178507">
    <property type="component" value="Unassembled WGS sequence"/>
</dbReference>
<keyword evidence="3" id="KW-1185">Reference proteome</keyword>
<organism evidence="2 3">
    <name type="scientific">Effrenium voratum</name>
    <dbReference type="NCBI Taxonomy" id="2562239"/>
    <lineage>
        <taxon>Eukaryota</taxon>
        <taxon>Sar</taxon>
        <taxon>Alveolata</taxon>
        <taxon>Dinophyceae</taxon>
        <taxon>Suessiales</taxon>
        <taxon>Symbiodiniaceae</taxon>
        <taxon>Effrenium</taxon>
    </lineage>
</organism>
<protein>
    <submittedName>
        <fullName evidence="2">Uncharacterized protein</fullName>
    </submittedName>
</protein>
<gene>
    <name evidence="2" type="ORF">EVOR1521_LOCUS12876</name>
</gene>